<dbReference type="EMBL" id="WIWT01000002">
    <property type="protein sequence ID" value="KAF3223058.1"/>
    <property type="molecule type" value="Genomic_DNA"/>
</dbReference>
<dbReference type="AlphaFoldDB" id="A0A6G1M0X3"/>
<comment type="caution">
    <text evidence="2">The sequence shown here is derived from an EMBL/GenBank/DDBJ whole genome shotgun (WGS) entry which is preliminary data.</text>
</comment>
<dbReference type="Pfam" id="PF10067">
    <property type="entry name" value="DUF2306"/>
    <property type="match status" value="1"/>
</dbReference>
<evidence type="ECO:0000313" key="4">
    <source>
        <dbReference type="Proteomes" id="UP000483672"/>
    </source>
</evidence>
<proteinExistence type="predicted"/>
<sequence>MGPGIKNQNTSEGGFELQFQDQSSISKNTPPLPPLVADDANFFVRNARKVYHPIGFRKGYNFSFWFICCGAMLGFCAARAMFLDIEGVFFESTLLAEKYWYSNFSLYRIGITIHLACVVPAGILVFFQFMPIIRYKALYLHRINGYLIILLILIANAGALMIARRAFGGGVETQAVVYLLATMTTTSLLLGYFNIKKLQIEQHRKWMIRAWAYLGVIITMRFVMLIAATIINQMGSYWMGVTCGELEFGFIDGNNTLAAETAFRARYPGCIDSKGMILSDKNIAIQGLTDGRVEEAGVGYKLGFGMAAWVCLVLHAVLAEVYLALTSRETERLRMVSYEKQKARGWANPGREGLTADRIDGVPWVPRQTE</sequence>
<feature type="transmembrane region" description="Helical" evidence="1">
    <location>
        <begin position="207"/>
        <end position="231"/>
    </location>
</feature>
<dbReference type="InterPro" id="IPR018750">
    <property type="entry name" value="DUF2306_membrane"/>
</dbReference>
<feature type="transmembrane region" description="Helical" evidence="1">
    <location>
        <begin position="306"/>
        <end position="325"/>
    </location>
</feature>
<evidence type="ECO:0000313" key="2">
    <source>
        <dbReference type="EMBL" id="KAF3215353.1"/>
    </source>
</evidence>
<feature type="transmembrane region" description="Helical" evidence="1">
    <location>
        <begin position="105"/>
        <end position="133"/>
    </location>
</feature>
<dbReference type="EMBL" id="WIPF01000068">
    <property type="protein sequence ID" value="KAF3215353.1"/>
    <property type="molecule type" value="Genomic_DNA"/>
</dbReference>
<organism evidence="2 4">
    <name type="scientific">Orbilia oligospora</name>
    <name type="common">Nematode-trapping fungus</name>
    <name type="synonym">Arthrobotrys oligospora</name>
    <dbReference type="NCBI Taxonomy" id="2813651"/>
    <lineage>
        <taxon>Eukaryota</taxon>
        <taxon>Fungi</taxon>
        <taxon>Dikarya</taxon>
        <taxon>Ascomycota</taxon>
        <taxon>Pezizomycotina</taxon>
        <taxon>Orbiliomycetes</taxon>
        <taxon>Orbiliales</taxon>
        <taxon>Orbiliaceae</taxon>
        <taxon>Orbilia</taxon>
    </lineage>
</organism>
<dbReference type="Proteomes" id="UP000614610">
    <property type="component" value="Unassembled WGS sequence"/>
</dbReference>
<feature type="transmembrane region" description="Helical" evidence="1">
    <location>
        <begin position="175"/>
        <end position="195"/>
    </location>
</feature>
<name>A0A6G1M0X3_ORBOL</name>
<gene>
    <name evidence="2" type="ORF">TWF191_009332</name>
    <name evidence="3" type="ORF">TWF679_004256</name>
</gene>
<feature type="transmembrane region" description="Helical" evidence="1">
    <location>
        <begin position="62"/>
        <end position="85"/>
    </location>
</feature>
<evidence type="ECO:0000313" key="3">
    <source>
        <dbReference type="EMBL" id="KAF3223058.1"/>
    </source>
</evidence>
<dbReference type="Proteomes" id="UP000483672">
    <property type="component" value="Unassembled WGS sequence"/>
</dbReference>
<dbReference type="OrthoDB" id="193478at2759"/>
<protein>
    <submittedName>
        <fullName evidence="2">Uncharacterized protein</fullName>
    </submittedName>
</protein>
<accession>A0A6G1M0X3</accession>
<keyword evidence="1" id="KW-0812">Transmembrane</keyword>
<keyword evidence="1" id="KW-0472">Membrane</keyword>
<keyword evidence="1" id="KW-1133">Transmembrane helix</keyword>
<feature type="transmembrane region" description="Helical" evidence="1">
    <location>
        <begin position="145"/>
        <end position="163"/>
    </location>
</feature>
<evidence type="ECO:0000256" key="1">
    <source>
        <dbReference type="SAM" id="Phobius"/>
    </source>
</evidence>
<reference evidence="2 4" key="1">
    <citation type="submission" date="2019-06" db="EMBL/GenBank/DDBJ databases">
        <authorList>
            <person name="Palmer J.M."/>
        </authorList>
    </citation>
    <scope>NUCLEOTIDE SEQUENCE [LARGE SCALE GENOMIC DNA]</scope>
    <source>
        <strain evidence="2 4">TWF191</strain>
        <strain evidence="3">TWF679</strain>
    </source>
</reference>